<feature type="region of interest" description="Disordered" evidence="1">
    <location>
        <begin position="595"/>
        <end position="619"/>
    </location>
</feature>
<dbReference type="Proteomes" id="UP000182334">
    <property type="component" value="Chromosome II"/>
</dbReference>
<evidence type="ECO:0000256" key="1">
    <source>
        <dbReference type="SAM" id="MobiDB-lite"/>
    </source>
</evidence>
<protein>
    <submittedName>
        <fullName evidence="2">CIC11C00000005003</fullName>
    </submittedName>
</protein>
<evidence type="ECO:0000313" key="2">
    <source>
        <dbReference type="EMBL" id="SGZ48918.1"/>
    </source>
</evidence>
<dbReference type="AlphaFoldDB" id="A0A1L0BBU8"/>
<feature type="compositionally biased region" description="Polar residues" evidence="1">
    <location>
        <begin position="369"/>
        <end position="385"/>
    </location>
</feature>
<feature type="region of interest" description="Disordered" evidence="1">
    <location>
        <begin position="353"/>
        <end position="412"/>
    </location>
</feature>
<name>A0A1L0BBU8_9ASCO</name>
<feature type="compositionally biased region" description="Polar residues" evidence="1">
    <location>
        <begin position="596"/>
        <end position="611"/>
    </location>
</feature>
<dbReference type="EMBL" id="LT635757">
    <property type="protein sequence ID" value="SGZ48918.1"/>
    <property type="molecule type" value="Genomic_DNA"/>
</dbReference>
<keyword evidence="3" id="KW-1185">Reference proteome</keyword>
<feature type="compositionally biased region" description="Basic and acidic residues" evidence="1">
    <location>
        <begin position="390"/>
        <end position="403"/>
    </location>
</feature>
<accession>A0A1L0BBU8</accession>
<feature type="region of interest" description="Disordered" evidence="1">
    <location>
        <begin position="269"/>
        <end position="290"/>
    </location>
</feature>
<gene>
    <name evidence="2" type="ORF">SAMEA4029010_CIC11G00000005003</name>
</gene>
<evidence type="ECO:0000313" key="3">
    <source>
        <dbReference type="Proteomes" id="UP000182334"/>
    </source>
</evidence>
<sequence>MLDRSLRLKRPHVTDPQKPNVIFSSNIPLRVANCVAEMHLFLGGKTSRLVDVAPSVGELEVVLEVNTLLLRNCALTPFELVRRNLVFVANAKNPYTKVASGVGNGSAEVFDSAGFTGVWKEIFAQKSPSEVFVASFRLTLDHLTIDLAEARNMNVEFRQDEYYELLAKCDDTIITEVSTYLRHRLLAELKNNTDISTDIANSNTILQELPFNELASLIKNMQSRNLFTLESSSFIDTTIEGIDSLIEKQIVFEEDDFDPSGDEIKVLHSDDSGKCTANEDEDEPVPGRTSRINSVSLEDIEEILNGSSDYELKDDIEDFNGYYGHDETNHHQTCSSIGHNEIGHFNLSHRDTNQDVASHKNPKDKDTNLNDNSNEVIHVGNQNGSPKLDNTSDKSLDDDKKESAVASTATDTDQGINRNAYIEAEVEDETNFVSDIHNLRDNDRAEIDVYSQEDEDLSYEVEEINIDDYTPDHYQDDALEPCMPTKSAPLILNESSRINTPQTSPLRPGPSGLISPIHPGHVVLRQASTPEMQVRKKSSFAYITNDDNSDLQFAFRNNSDEVPSFIKENKKFKFIKVGKVQKFVSLFEEQMDKDTTITGGSNVGSRVTTRPGSPLKKGG</sequence>
<organism evidence="2 3">
    <name type="scientific">Sungouiella intermedia</name>
    <dbReference type="NCBI Taxonomy" id="45354"/>
    <lineage>
        <taxon>Eukaryota</taxon>
        <taxon>Fungi</taxon>
        <taxon>Dikarya</taxon>
        <taxon>Ascomycota</taxon>
        <taxon>Saccharomycotina</taxon>
        <taxon>Pichiomycetes</taxon>
        <taxon>Metschnikowiaceae</taxon>
        <taxon>Sungouiella</taxon>
    </lineage>
</organism>
<dbReference type="OrthoDB" id="4021450at2759"/>
<reference evidence="2 3" key="1">
    <citation type="submission" date="2016-10" db="EMBL/GenBank/DDBJ databases">
        <authorList>
            <person name="de Groot N.N."/>
        </authorList>
    </citation>
    <scope>NUCLEOTIDE SEQUENCE [LARGE SCALE GENOMIC DNA]</scope>
    <source>
        <strain evidence="2 3">CBS 141442</strain>
    </source>
</reference>
<proteinExistence type="predicted"/>
<feature type="compositionally biased region" description="Basic and acidic residues" evidence="1">
    <location>
        <begin position="353"/>
        <end position="368"/>
    </location>
</feature>